<feature type="transmembrane region" description="Helical" evidence="1">
    <location>
        <begin position="42"/>
        <end position="65"/>
    </location>
</feature>
<keyword evidence="1" id="KW-1133">Transmembrane helix</keyword>
<dbReference type="Proteomes" id="UP000189941">
    <property type="component" value="Unassembled WGS sequence"/>
</dbReference>
<dbReference type="EMBL" id="FUWO01000006">
    <property type="protein sequence ID" value="SJZ47490.1"/>
    <property type="molecule type" value="Genomic_DNA"/>
</dbReference>
<name>A0A1T4KYS8_9LACT</name>
<reference evidence="3" key="1">
    <citation type="submission" date="2017-02" db="EMBL/GenBank/DDBJ databases">
        <authorList>
            <person name="Varghese N."/>
            <person name="Submissions S."/>
        </authorList>
    </citation>
    <scope>NUCLEOTIDE SEQUENCE [LARGE SCALE GENOMIC DNA]</scope>
    <source>
        <strain evidence="3">DSM 15739</strain>
    </source>
</reference>
<keyword evidence="3" id="KW-1185">Reference proteome</keyword>
<protein>
    <submittedName>
        <fullName evidence="2">Energy coupling factor transporter S component ThiW</fullName>
    </submittedName>
</protein>
<dbReference type="AlphaFoldDB" id="A0A1T4KYS8"/>
<feature type="transmembrane region" description="Helical" evidence="1">
    <location>
        <begin position="72"/>
        <end position="92"/>
    </location>
</feature>
<feature type="transmembrane region" description="Helical" evidence="1">
    <location>
        <begin position="98"/>
        <end position="120"/>
    </location>
</feature>
<keyword evidence="1" id="KW-0812">Transmembrane</keyword>
<accession>A0A1T4KYS8</accession>
<evidence type="ECO:0000313" key="3">
    <source>
        <dbReference type="Proteomes" id="UP000189941"/>
    </source>
</evidence>
<dbReference type="OrthoDB" id="5516776at2"/>
<dbReference type="STRING" id="1121925.SAMN02746011_00890"/>
<gene>
    <name evidence="2" type="ORF">SAMN02746011_00890</name>
</gene>
<dbReference type="PIRSF" id="PIRSF024534">
    <property type="entry name" value="ThiW"/>
    <property type="match status" value="1"/>
</dbReference>
<keyword evidence="1" id="KW-0472">Membrane</keyword>
<feature type="transmembrane region" description="Helical" evidence="1">
    <location>
        <begin position="132"/>
        <end position="154"/>
    </location>
</feature>
<feature type="transmembrane region" description="Helical" evidence="1">
    <location>
        <begin position="12"/>
        <end position="30"/>
    </location>
</feature>
<dbReference type="InterPro" id="IPR012652">
    <property type="entry name" value="ThiW"/>
</dbReference>
<dbReference type="Gene3D" id="1.10.1760.20">
    <property type="match status" value="1"/>
</dbReference>
<evidence type="ECO:0000313" key="2">
    <source>
        <dbReference type="EMBL" id="SJZ47490.1"/>
    </source>
</evidence>
<evidence type="ECO:0000256" key="1">
    <source>
        <dbReference type="SAM" id="Phobius"/>
    </source>
</evidence>
<sequence>MVKINTHKQTQKLMILSLMIALDVVLSPILRIEGMAPMSSVINIIAASFMSPLYTFLMALICGIIRMLMMGIPPLALTGAVFGALFAGLGYWKTRNFWAAALGEFIGTGVVGSLLSYPVMVWFTGVKTDLHWLIYTPRFMGACVMGAIAAFVLYERLNKLSAFHRMQQLFLTDDERVLSSQNGR</sequence>
<organism evidence="2 3">
    <name type="scientific">Globicatella sulfidifaciens DSM 15739</name>
    <dbReference type="NCBI Taxonomy" id="1121925"/>
    <lineage>
        <taxon>Bacteria</taxon>
        <taxon>Bacillati</taxon>
        <taxon>Bacillota</taxon>
        <taxon>Bacilli</taxon>
        <taxon>Lactobacillales</taxon>
        <taxon>Aerococcaceae</taxon>
        <taxon>Globicatella</taxon>
    </lineage>
</organism>
<dbReference type="RefSeq" id="WP_078755680.1">
    <property type="nucleotide sequence ID" value="NZ_FUWO01000006.1"/>
</dbReference>
<dbReference type="NCBIfam" id="TIGR02359">
    <property type="entry name" value="thiW"/>
    <property type="match status" value="1"/>
</dbReference>
<proteinExistence type="predicted"/>
<dbReference type="Pfam" id="PF09512">
    <property type="entry name" value="ThiW"/>
    <property type="match status" value="1"/>
</dbReference>